<dbReference type="AlphaFoldDB" id="K8WD76"/>
<dbReference type="PATRIC" id="fig|1141660.3.peg.1554"/>
<evidence type="ECO:0000313" key="3">
    <source>
        <dbReference type="Proteomes" id="UP000010290"/>
    </source>
</evidence>
<evidence type="ECO:0000313" key="2">
    <source>
        <dbReference type="EMBL" id="EKT58593.1"/>
    </source>
</evidence>
<sequence>MKKIALVVGMASVIALLSACSDEKSEIAEYKTSFVNNCVAASGQPAGETADAVNALCSCAYDKAIEKYGVKEFKRIDSELAKSGNIDIEAQKTMMDFVSQCAKTDR</sequence>
<name>K8WD76_9GAMM</name>
<reference evidence="2 3" key="1">
    <citation type="journal article" date="2012" name="BMC Genomics">
        <title>Comparative genomics of bacteria in the genus Providencia isolated from wild Drosophila melanogaster.</title>
        <authorList>
            <person name="Galac M.R."/>
            <person name="Lazzaro B.P."/>
        </authorList>
    </citation>
    <scope>NUCLEOTIDE SEQUENCE [LARGE SCALE GENOMIC DNA]</scope>
    <source>
        <strain evidence="2 3">DSM 19967</strain>
    </source>
</reference>
<protein>
    <submittedName>
        <fullName evidence="2">Lipoprotein</fullName>
    </submittedName>
</protein>
<organism evidence="2 3">
    <name type="scientific">Providencia sneebia DSM 19967</name>
    <dbReference type="NCBI Taxonomy" id="1141660"/>
    <lineage>
        <taxon>Bacteria</taxon>
        <taxon>Pseudomonadati</taxon>
        <taxon>Pseudomonadota</taxon>
        <taxon>Gammaproteobacteria</taxon>
        <taxon>Enterobacterales</taxon>
        <taxon>Morganellaceae</taxon>
        <taxon>Providencia</taxon>
    </lineage>
</organism>
<dbReference type="EMBL" id="AKKN01000007">
    <property type="protein sequence ID" value="EKT58593.1"/>
    <property type="molecule type" value="Genomic_DNA"/>
</dbReference>
<feature type="signal peptide" evidence="1">
    <location>
        <begin position="1"/>
        <end position="21"/>
    </location>
</feature>
<dbReference type="OrthoDB" id="6461661at2"/>
<dbReference type="RefSeq" id="WP_008915387.1">
    <property type="nucleotide sequence ID" value="NZ_CM001773.1"/>
</dbReference>
<evidence type="ECO:0000256" key="1">
    <source>
        <dbReference type="SAM" id="SignalP"/>
    </source>
</evidence>
<dbReference type="HOGENOM" id="CLU_1925716_0_0_6"/>
<comment type="caution">
    <text evidence="2">The sequence shown here is derived from an EMBL/GenBank/DDBJ whole genome shotgun (WGS) entry which is preliminary data.</text>
</comment>
<keyword evidence="3" id="KW-1185">Reference proteome</keyword>
<dbReference type="Proteomes" id="UP000010290">
    <property type="component" value="Chromosome"/>
</dbReference>
<feature type="chain" id="PRO_5003923566" evidence="1">
    <location>
        <begin position="22"/>
        <end position="106"/>
    </location>
</feature>
<keyword evidence="1" id="KW-0732">Signal</keyword>
<keyword evidence="2" id="KW-0449">Lipoprotein</keyword>
<proteinExistence type="predicted"/>
<accession>K8WD76</accession>
<dbReference type="PROSITE" id="PS51257">
    <property type="entry name" value="PROKAR_LIPOPROTEIN"/>
    <property type="match status" value="1"/>
</dbReference>
<gene>
    <name evidence="2" type="ORF">OO7_07754</name>
</gene>